<protein>
    <submittedName>
        <fullName evidence="2">Uncharacterized protein</fullName>
    </submittedName>
</protein>
<reference evidence="2" key="1">
    <citation type="submission" date="2023-03" db="EMBL/GenBank/DDBJ databases">
        <title>Electrophorus voltai genome.</title>
        <authorList>
            <person name="Bian C."/>
        </authorList>
    </citation>
    <scope>NUCLEOTIDE SEQUENCE</scope>
    <source>
        <strain evidence="2">CB-2022</strain>
        <tissue evidence="2">Muscle</tissue>
    </source>
</reference>
<keyword evidence="3" id="KW-1185">Reference proteome</keyword>
<proteinExistence type="predicted"/>
<accession>A0AAD8ZGZ7</accession>
<feature type="region of interest" description="Disordered" evidence="1">
    <location>
        <begin position="80"/>
        <end position="202"/>
    </location>
</feature>
<dbReference type="AlphaFoldDB" id="A0AAD8ZGZ7"/>
<comment type="caution">
    <text evidence="2">The sequence shown here is derived from an EMBL/GenBank/DDBJ whole genome shotgun (WGS) entry which is preliminary data.</text>
</comment>
<dbReference type="EMBL" id="JAROKS010000012">
    <property type="protein sequence ID" value="KAK1798850.1"/>
    <property type="molecule type" value="Genomic_DNA"/>
</dbReference>
<evidence type="ECO:0000313" key="2">
    <source>
        <dbReference type="EMBL" id="KAK1798850.1"/>
    </source>
</evidence>
<feature type="compositionally biased region" description="Basic residues" evidence="1">
    <location>
        <begin position="93"/>
        <end position="103"/>
    </location>
</feature>
<gene>
    <name evidence="2" type="ORF">P4O66_007131</name>
</gene>
<feature type="non-terminal residue" evidence="2">
    <location>
        <position position="351"/>
    </location>
</feature>
<name>A0AAD8ZGZ7_9TELE</name>
<evidence type="ECO:0000256" key="1">
    <source>
        <dbReference type="SAM" id="MobiDB-lite"/>
    </source>
</evidence>
<dbReference type="Proteomes" id="UP001239994">
    <property type="component" value="Unassembled WGS sequence"/>
</dbReference>
<sequence>NEQPNKAATRERDSGRWFRWDETLAVSTQSSRLSVTKPETANPLVLQVHRHLVVAGKSMILFILTTTRSQVSTKSLPILTNAAGGSGLQHKTSGSRRGRRRPSRSGSGSRRGETPPVPIRFRFPAWGDAARPDPVPVPGVGRRRPSRSGSGSRRGETPPVPIRFRFPAWGDAARPDPVPVPGVGRRRPSRSGSGSRRGETPPVPIRFRFLAWGDAARPDPVPGIVDAACPVTRSVPVAKPTDLPDPPPLNAAAMPLDPPFPVPGVKEVTSQAPIPHARLVPVVAPQKAATAFLPTSCFAGFTFPARPAPACVSCCLGPLVPACVSCSLWAFCVSVVTCSCCPVFAFSVAWF</sequence>
<evidence type="ECO:0000313" key="3">
    <source>
        <dbReference type="Proteomes" id="UP001239994"/>
    </source>
</evidence>
<organism evidence="2 3">
    <name type="scientific">Electrophorus voltai</name>
    <dbReference type="NCBI Taxonomy" id="2609070"/>
    <lineage>
        <taxon>Eukaryota</taxon>
        <taxon>Metazoa</taxon>
        <taxon>Chordata</taxon>
        <taxon>Craniata</taxon>
        <taxon>Vertebrata</taxon>
        <taxon>Euteleostomi</taxon>
        <taxon>Actinopterygii</taxon>
        <taxon>Neopterygii</taxon>
        <taxon>Teleostei</taxon>
        <taxon>Ostariophysi</taxon>
        <taxon>Gymnotiformes</taxon>
        <taxon>Gymnotoidei</taxon>
        <taxon>Gymnotidae</taxon>
        <taxon>Electrophorus</taxon>
    </lineage>
</organism>